<accession>A0A1H3LAT8</accession>
<evidence type="ECO:0000313" key="1">
    <source>
        <dbReference type="EMBL" id="SDY61553.1"/>
    </source>
</evidence>
<sequence length="123" mass="13881">MLLIIETSNSILRPIVKPPTHAYDNFKTPRQQGLEQEKNISNPSVKKVVQESVNKVYESLQKLVENTDYNVSYRLDEATGGRQFRVTMKNSGNLVAAFPTESAIEIAERSKATTLGLIMDRRI</sequence>
<keyword evidence="2" id="KW-1185">Reference proteome</keyword>
<gene>
    <name evidence="1" type="ORF">SAMN05192546_103141</name>
</gene>
<reference evidence="1 2" key="1">
    <citation type="submission" date="2016-10" db="EMBL/GenBank/DDBJ databases">
        <authorList>
            <person name="de Groot N.N."/>
        </authorList>
    </citation>
    <scope>NUCLEOTIDE SEQUENCE [LARGE SCALE GENOMIC DNA]</scope>
    <source>
        <strain evidence="1 2">APO</strain>
    </source>
</reference>
<name>A0A1H3LAT8_9FIRM</name>
<dbReference type="InterPro" id="IPR035924">
    <property type="entry name" value="FlaG-like_sf"/>
</dbReference>
<dbReference type="STRING" id="159292.SAMN05192546_103141"/>
<dbReference type="EMBL" id="FNPV01000003">
    <property type="protein sequence ID" value="SDY61553.1"/>
    <property type="molecule type" value="Genomic_DNA"/>
</dbReference>
<dbReference type="AlphaFoldDB" id="A0A1H3LAT8"/>
<dbReference type="OrthoDB" id="3034713at2"/>
<dbReference type="InterPro" id="IPR005186">
    <property type="entry name" value="FlaG"/>
</dbReference>
<dbReference type="Proteomes" id="UP000199230">
    <property type="component" value="Unassembled WGS sequence"/>
</dbReference>
<dbReference type="Gene3D" id="3.30.160.170">
    <property type="entry name" value="FlaG-like"/>
    <property type="match status" value="1"/>
</dbReference>
<organism evidence="1 2">
    <name type="scientific">Tindallia californiensis</name>
    <dbReference type="NCBI Taxonomy" id="159292"/>
    <lineage>
        <taxon>Bacteria</taxon>
        <taxon>Bacillati</taxon>
        <taxon>Bacillota</taxon>
        <taxon>Clostridia</taxon>
        <taxon>Peptostreptococcales</taxon>
        <taxon>Tindalliaceae</taxon>
        <taxon>Tindallia</taxon>
    </lineage>
</organism>
<dbReference type="Pfam" id="PF03646">
    <property type="entry name" value="FlaG"/>
    <property type="match status" value="1"/>
</dbReference>
<dbReference type="SUPFAM" id="SSF160214">
    <property type="entry name" value="FlaG-like"/>
    <property type="match status" value="1"/>
</dbReference>
<evidence type="ECO:0000313" key="2">
    <source>
        <dbReference type="Proteomes" id="UP000199230"/>
    </source>
</evidence>
<proteinExistence type="predicted"/>
<protein>
    <submittedName>
        <fullName evidence="1">Uncharacterized conserved protein, FlaG/YvyC family</fullName>
    </submittedName>
</protein>